<evidence type="ECO:0000313" key="1">
    <source>
        <dbReference type="EMBL" id="QGZ66403.1"/>
    </source>
</evidence>
<evidence type="ECO:0000313" key="2">
    <source>
        <dbReference type="Proteomes" id="UP000433577"/>
    </source>
</evidence>
<dbReference type="RefSeq" id="WP_158957723.1">
    <property type="nucleotide sequence ID" value="NZ_CP046916.1"/>
</dbReference>
<sequence length="238" mass="26290">MMEFTVPQLVRHKPSGNVLVTRRYYEATQSRGAGYSCSPVKNSNTTRGYPIDELEAMVRKRGVIDYDLDIVPRAQGVLNWEVIEPVDLALTLSNVAACAGWTAYPEIAWVQKPGDNRKSWARIFLHGTQWGGWTGQAHAIVYEGGQSKYPSHLRDAVVDAAVRAVHKRSEPAGNLAAAVLDMEATKYYQREAAMPSAWLLSICKHEVVDTGTADSKMRGWHPAHCSKCGMNLSVDSSD</sequence>
<proteinExistence type="predicted"/>
<gene>
    <name evidence="1" type="ORF">FAZ98_31970</name>
</gene>
<dbReference type="Proteomes" id="UP000433577">
    <property type="component" value="Chromosome 4"/>
</dbReference>
<protein>
    <submittedName>
        <fullName evidence="1">Uncharacterized protein</fullName>
    </submittedName>
</protein>
<dbReference type="EMBL" id="CP046916">
    <property type="protein sequence ID" value="QGZ66403.1"/>
    <property type="molecule type" value="Genomic_DNA"/>
</dbReference>
<accession>A0A7Z2GR28</accession>
<dbReference type="AlphaFoldDB" id="A0A7Z2GR28"/>
<reference evidence="1 2" key="1">
    <citation type="submission" date="2019-12" db="EMBL/GenBank/DDBJ databases">
        <title>Paraburkholderia acidiphila 7Q-K02 sp. nov and Paraburkholderia acidisoli DHF22 sp. nov., two strains isolated from forest soil.</title>
        <authorList>
            <person name="Gao Z."/>
            <person name="Qiu L."/>
        </authorList>
    </citation>
    <scope>NUCLEOTIDE SEQUENCE [LARGE SCALE GENOMIC DNA]</scope>
    <source>
        <strain evidence="1 2">DHF22</strain>
    </source>
</reference>
<organism evidence="1 2">
    <name type="scientific">Paraburkholderia acidisoli</name>
    <dbReference type="NCBI Taxonomy" id="2571748"/>
    <lineage>
        <taxon>Bacteria</taxon>
        <taxon>Pseudomonadati</taxon>
        <taxon>Pseudomonadota</taxon>
        <taxon>Betaproteobacteria</taxon>
        <taxon>Burkholderiales</taxon>
        <taxon>Burkholderiaceae</taxon>
        <taxon>Paraburkholderia</taxon>
    </lineage>
</organism>
<dbReference type="KEGG" id="pacs:FAZ98_31970"/>
<name>A0A7Z2GR28_9BURK</name>
<keyword evidence="2" id="KW-1185">Reference proteome</keyword>
<dbReference type="OrthoDB" id="9089660at2"/>